<gene>
    <name evidence="2" type="ORF">RhiirA1_403342</name>
</gene>
<dbReference type="InterPro" id="IPR036691">
    <property type="entry name" value="Endo/exonu/phosph_ase_sf"/>
</dbReference>
<evidence type="ECO:0000313" key="3">
    <source>
        <dbReference type="Proteomes" id="UP000232688"/>
    </source>
</evidence>
<dbReference type="AlphaFoldDB" id="A0A2N0QUU1"/>
<feature type="compositionally biased region" description="Low complexity" evidence="1">
    <location>
        <begin position="20"/>
        <end position="37"/>
    </location>
</feature>
<dbReference type="SUPFAM" id="SSF56219">
    <property type="entry name" value="DNase I-like"/>
    <property type="match status" value="1"/>
</dbReference>
<feature type="region of interest" description="Disordered" evidence="1">
    <location>
        <begin position="20"/>
        <end position="41"/>
    </location>
</feature>
<dbReference type="EMBL" id="LLXH01002952">
    <property type="protein sequence ID" value="PKC54838.1"/>
    <property type="molecule type" value="Genomic_DNA"/>
</dbReference>
<dbReference type="VEuPathDB" id="FungiDB:FUN_003170"/>
<dbReference type="Gene3D" id="3.60.10.10">
    <property type="entry name" value="Endonuclease/exonuclease/phosphatase"/>
    <property type="match status" value="1"/>
</dbReference>
<dbReference type="VEuPathDB" id="FungiDB:FUN_014172"/>
<sequence>MDNKFNKLVTKVRNITSNISSSFNNKQKNQQKPQKNIKNQEKITKKDSFINNNDTYFNQNLDNIDDSSHNSGVPDCFDWIHDIKQFTFASHNIQGGSKKKRTEIIEMMAHHCIDFLHICETNERDNNFSLVQSKAHIRYVSPSPKDDSPYKTFYIINNPNENKMGGRSTLIMTQQLHNHLESMTIKIKGRYIYTTFNFKNKTKIFIHSIYLPHLELKHKTLYKDIIIELYSTLSKQPTKQNHVTLLLGDFNIRDLNQKKISVKRTLFSKQYIEDHSTDSNIMHLILQHFNLINLADKFGLSTAPTHIPSDSNKQPSVIDYIFGSKNLCNKTLNFKILNMVDDEFNDYNSDHNLLMVSIDHPNEYIRVHSNNNYSKLRASSSNDNDHYNIKDLNTDQWNRFQMLLNNCAYPIYEESDRIGDPQQFINLRMNQIDRDIKEALAKVDIKTYQPSIPRRNDFPLHIRQQYNQLYQLRSLTVYMNDKKQIIDNHSVIEWINSNLNKISCDQIDMNEISFIFQKFWRRKRKWLIKLSKIHNLNIVDSLPHNLENITEIDIIISIIQQLEKHIKGSLIKDRSQWDKDQINKFINRRDDDIKNNNKRMLNSILERHPRKITLDRIKYQDNDEIKYSNDPIIITKITNEHFKNIGLSNTSNQKYNKDNGFNQYWQEFYTPKHNIPLEESNSLESPITIVEMEDVIRIKCYFPKPQDFDNNDIIKETLLHKVLGYLDDTTWLAENIEDLENNLMIANNFYELTNIHINKDKSFILVNRYARKSSSRIIAANHLIPTSTLDQRSKYLYLIEIKVRVS</sequence>
<evidence type="ECO:0000313" key="2">
    <source>
        <dbReference type="EMBL" id="PKC54838.1"/>
    </source>
</evidence>
<proteinExistence type="predicted"/>
<comment type="caution">
    <text evidence="2">The sequence shown here is derived from an EMBL/GenBank/DDBJ whole genome shotgun (WGS) entry which is preliminary data.</text>
</comment>
<dbReference type="VEuPathDB" id="FungiDB:RhiirA1_403342"/>
<evidence type="ECO:0000256" key="1">
    <source>
        <dbReference type="SAM" id="MobiDB-lite"/>
    </source>
</evidence>
<reference evidence="2 3" key="1">
    <citation type="submission" date="2017-10" db="EMBL/GenBank/DDBJ databases">
        <title>Extensive intraspecific genome diversity in a model arbuscular mycorrhizal fungus.</title>
        <authorList>
            <person name="Chen E.C.H."/>
            <person name="Morin E."/>
            <person name="Baudet D."/>
            <person name="Noel J."/>
            <person name="Ndikumana S."/>
            <person name="Charron P."/>
            <person name="St-Onge C."/>
            <person name="Giorgi J."/>
            <person name="Grigoriev I.V."/>
            <person name="Roux C."/>
            <person name="Martin F.M."/>
            <person name="Corradi N."/>
        </authorList>
    </citation>
    <scope>NUCLEOTIDE SEQUENCE [LARGE SCALE GENOMIC DNA]</scope>
    <source>
        <strain evidence="2 3">A1</strain>
    </source>
</reference>
<name>A0A2N0QUU1_9GLOM</name>
<dbReference type="VEuPathDB" id="FungiDB:RhiirFUN_007836"/>
<reference evidence="2 3" key="2">
    <citation type="submission" date="2017-10" db="EMBL/GenBank/DDBJ databases">
        <title>Genome analyses suggest a sexual origin of heterokaryosis in a supposedly ancient asexual fungus.</title>
        <authorList>
            <person name="Corradi N."/>
            <person name="Sedzielewska K."/>
            <person name="Noel J."/>
            <person name="Charron P."/>
            <person name="Farinelli L."/>
            <person name="Marton T."/>
            <person name="Kruger M."/>
            <person name="Pelin A."/>
            <person name="Brachmann A."/>
            <person name="Corradi N."/>
        </authorList>
    </citation>
    <scope>NUCLEOTIDE SEQUENCE [LARGE SCALE GENOMIC DNA]</scope>
    <source>
        <strain evidence="2 3">A1</strain>
    </source>
</reference>
<accession>A0A2N0QUU1</accession>
<dbReference type="Proteomes" id="UP000232688">
    <property type="component" value="Unassembled WGS sequence"/>
</dbReference>
<protein>
    <submittedName>
        <fullName evidence="2">DNase I-like protein</fullName>
    </submittedName>
</protein>
<organism evidence="2 3">
    <name type="scientific">Rhizophagus irregularis</name>
    <dbReference type="NCBI Taxonomy" id="588596"/>
    <lineage>
        <taxon>Eukaryota</taxon>
        <taxon>Fungi</taxon>
        <taxon>Fungi incertae sedis</taxon>
        <taxon>Mucoromycota</taxon>
        <taxon>Glomeromycotina</taxon>
        <taxon>Glomeromycetes</taxon>
        <taxon>Glomerales</taxon>
        <taxon>Glomeraceae</taxon>
        <taxon>Rhizophagus</taxon>
    </lineage>
</organism>